<sequence>MLRAYQELERISTNNGNKISFADPDYEVRNFFIHCYHLKDSLKKDSTITLKEDVEKFITRSNSLSLAADYANSFKHGGLDRKTRSNKTLGKTNKHLRLDLTSTGFVGSARMELTISGEKYDAFTLATECIDEWNNYLKRNEILFKDE</sequence>
<gene>
    <name evidence="1" type="ORF">COW99_00725</name>
</gene>
<name>A0A2H0BWK4_9BACT</name>
<dbReference type="EMBL" id="PCTA01000004">
    <property type="protein sequence ID" value="PIP62055.1"/>
    <property type="molecule type" value="Genomic_DNA"/>
</dbReference>
<comment type="caution">
    <text evidence="1">The sequence shown here is derived from an EMBL/GenBank/DDBJ whole genome shotgun (WGS) entry which is preliminary data.</text>
</comment>
<protein>
    <submittedName>
        <fullName evidence="1">Uncharacterized protein</fullName>
    </submittedName>
</protein>
<organism evidence="1 2">
    <name type="scientific">Candidatus Roizmanbacteria bacterium CG22_combo_CG10-13_8_21_14_all_38_20</name>
    <dbReference type="NCBI Taxonomy" id="1974862"/>
    <lineage>
        <taxon>Bacteria</taxon>
        <taxon>Candidatus Roizmaniibacteriota</taxon>
    </lineage>
</organism>
<evidence type="ECO:0000313" key="2">
    <source>
        <dbReference type="Proteomes" id="UP000231246"/>
    </source>
</evidence>
<evidence type="ECO:0000313" key="1">
    <source>
        <dbReference type="EMBL" id="PIP62055.1"/>
    </source>
</evidence>
<proteinExistence type="predicted"/>
<dbReference type="AlphaFoldDB" id="A0A2H0BWK4"/>
<dbReference type="Proteomes" id="UP000231246">
    <property type="component" value="Unassembled WGS sequence"/>
</dbReference>
<reference evidence="1 2" key="1">
    <citation type="submission" date="2017-09" db="EMBL/GenBank/DDBJ databases">
        <title>Depth-based differentiation of microbial function through sediment-hosted aquifers and enrichment of novel symbionts in the deep terrestrial subsurface.</title>
        <authorList>
            <person name="Probst A.J."/>
            <person name="Ladd B."/>
            <person name="Jarett J.K."/>
            <person name="Geller-Mcgrath D.E."/>
            <person name="Sieber C.M."/>
            <person name="Emerson J.B."/>
            <person name="Anantharaman K."/>
            <person name="Thomas B.C."/>
            <person name="Malmstrom R."/>
            <person name="Stieglmeier M."/>
            <person name="Klingl A."/>
            <person name="Woyke T."/>
            <person name="Ryan C.M."/>
            <person name="Banfield J.F."/>
        </authorList>
    </citation>
    <scope>NUCLEOTIDE SEQUENCE [LARGE SCALE GENOMIC DNA]</scope>
    <source>
        <strain evidence="1">CG22_combo_CG10-13_8_21_14_all_38_20</strain>
    </source>
</reference>
<accession>A0A2H0BWK4</accession>